<dbReference type="RefSeq" id="WP_011264945.1">
    <property type="nucleotide sequence ID" value="NC_006908.1"/>
</dbReference>
<dbReference type="HOGENOM" id="CLU_253238_0_0_14"/>
<dbReference type="Gene3D" id="3.40.50.1110">
    <property type="entry name" value="SGNH hydrolase"/>
    <property type="match status" value="1"/>
</dbReference>
<gene>
    <name evidence="2" type="ordered locus">MMOB4250</name>
</gene>
<dbReference type="GO" id="GO:0016788">
    <property type="term" value="F:hydrolase activity, acting on ester bonds"/>
    <property type="evidence" value="ECO:0007669"/>
    <property type="project" value="InterPro"/>
</dbReference>
<evidence type="ECO:0000313" key="2">
    <source>
        <dbReference type="EMBL" id="AAT27911.1"/>
    </source>
</evidence>
<evidence type="ECO:0000313" key="3">
    <source>
        <dbReference type="Proteomes" id="UP000009072"/>
    </source>
</evidence>
<proteinExistence type="predicted"/>
<organism evidence="2 3">
    <name type="scientific">Mycoplasma mobile (strain ATCC 43663 / 163K / NCTC 11711)</name>
    <name type="common">Mesomycoplasma mobile</name>
    <dbReference type="NCBI Taxonomy" id="267748"/>
    <lineage>
        <taxon>Bacteria</taxon>
        <taxon>Bacillati</taxon>
        <taxon>Mycoplasmatota</taxon>
        <taxon>Mycoplasmoidales</taxon>
        <taxon>Metamycoplasmataceae</taxon>
        <taxon>Mesomycoplasma</taxon>
    </lineage>
</organism>
<dbReference type="PROSITE" id="PS51257">
    <property type="entry name" value="PROKAR_LIPOPROTEIN"/>
    <property type="match status" value="1"/>
</dbReference>
<keyword evidence="1" id="KW-0732">Signal</keyword>
<feature type="chain" id="PRO_5004275611" evidence="1">
    <location>
        <begin position="28"/>
        <end position="1460"/>
    </location>
</feature>
<dbReference type="InterPro" id="IPR036514">
    <property type="entry name" value="SGNH_hydro_sf"/>
</dbReference>
<dbReference type="InterPro" id="IPR001087">
    <property type="entry name" value="GDSL"/>
</dbReference>
<protein>
    <submittedName>
        <fullName evidence="2">p65 lipoprotein-like protein</fullName>
    </submittedName>
</protein>
<reference evidence="2 3" key="1">
    <citation type="journal article" date="2004" name="Genome Res.">
        <title>The complete genome and proteome of Mycoplasma mobile.</title>
        <authorList>
            <person name="Jaffe J.D."/>
            <person name="Stange-Thomann N."/>
            <person name="Smith C."/>
            <person name="DeCaprio D."/>
            <person name="Fisher S."/>
            <person name="Butler J."/>
            <person name="Calvo S."/>
            <person name="Elkins T."/>
            <person name="FitzGerald M.G."/>
            <person name="Hafez N."/>
            <person name="Kodira C.D."/>
            <person name="Major J."/>
            <person name="Wang S."/>
            <person name="Wilkinson J."/>
            <person name="Nicol R."/>
            <person name="Nusbaum C."/>
            <person name="Birren B."/>
            <person name="Berg H.C."/>
            <person name="Church G.M."/>
        </authorList>
    </citation>
    <scope>NUCLEOTIDE SEQUENCE [LARGE SCALE GENOMIC DNA]</scope>
    <source>
        <strain evidence="3">ATCC 43663 / 163K / NCTC 11711</strain>
    </source>
</reference>
<accession>Q6KHL9</accession>
<dbReference type="Pfam" id="PF00657">
    <property type="entry name" value="Lipase_GDSL"/>
    <property type="match status" value="1"/>
</dbReference>
<dbReference type="SUPFAM" id="SSF52266">
    <property type="entry name" value="SGNH hydrolase"/>
    <property type="match status" value="1"/>
</dbReference>
<feature type="signal peptide" evidence="1">
    <location>
        <begin position="1"/>
        <end position="27"/>
    </location>
</feature>
<dbReference type="OrthoDB" id="399880at2"/>
<dbReference type="Proteomes" id="UP000009072">
    <property type="component" value="Chromosome"/>
</dbReference>
<name>Q6KHL9_MYCM1</name>
<keyword evidence="2" id="KW-0449">Lipoprotein</keyword>
<dbReference type="STRING" id="267748.MMOB4250"/>
<dbReference type="eggNOG" id="COG2755">
    <property type="taxonomic scope" value="Bacteria"/>
</dbReference>
<sequence length="1460" mass="168335">MKKKKKFLSTTISAISLVGIIPTVVIACSSNVKTSSDQTFDIELNEIGKTLTYNDFININKEIPHTLKSYFTFKNSTNQVIKDKDIELEIITNPSRSSLDTNIELKIKIDNQEITKLINVNNSSKLINAQSPLKILSIGDSVSAGYNAQYSFDLPGKFNQETKEISGLSYGSFLVQYIQSINEDFVSSFDNFALSGSTIKNWLYLLSPNRYDEFYNENLKENFFYNEKRDKTNNNNPQLDRLNENFPNWKNDPLLMNKKLINKLEESNLITLTLGANDFFDSTFFDELQKIILGISSKNLNISDLKKLLDKTQKEIQTNLIKIFTELRKTNKNASIEVISYPAPLLKLLPFIDSIFEKLNLKEFSSDFLLSSLNNSIKLAVNNFNSLTQNKTEKRINFLDVYDEVFWKENTNKVAANIFDIHSSTFGYQKIAQEIVLKLALPKYNFDSYDSLKLSSESDILGKLDETFFKRNYDSYFQEFEFEILEPETNKQHQSSKYIEEFLKIIFENSETKLFDEKNKLISQNHQYILNSNQSILTLQELFSEFISIDSNSIRLKEFFKSFFNSNKSVLNDLFGSDNEKLLDEVFKNLNSLIFNENNFEDFISKLIKSDLFVEILSSFQVFSNENNTPLTEDVISSFFIKTFTKSEILWLAIKTISETDLLKEVNLLNDIISGFVDLLYSSKASKELITGYLKSLTGLAIEPLEKVIFDTDSQELIKILFSKLLENPKILIAANSFSDILNKVFDFSDSKLVKSIKSIFKNVFDNIYFSSLIEIELNLLLEDSIQLELNEEQRNIFKDFIKEMLNSLISEESSFFENENPILKYLKNNFINITNGDFQNFADFILQKENLVYLLNYFSNALEKNSNLHISFEKIIDLFIEDPSLRKLLKNYIVTENTLNSLTSLIFSSIKVNEKTDVQNQKMKIFVKESLDAIFNSSQIFTLENPLIKFLKKNLTDLLRNDFSSFQDFFNDSTNLNSFLFDVTNLIKNNPKLEEALKDVIDMFINDENLFISLTSFLKDIALKPSNLFLMSSKLKEFLVLENLNENDEIVLNQMIEQLMKALFENKEILVATEPLIQLFKNNIFNFLAGKIDISILKSEVSSYFASNGINLIFKLSTSIEKGTIQGNTLGQFINLLFEKSRLDSPLYTTLKNKENFSSSTAIDLSNLFNLQSQLKTIVNSVAKSLYASYLDFSKQNTLSSITENPYYSALYRFSTTLLLIGRYSTNASLFWNFTNLSASATIIDGLRLSKIPGLIDLVNKHIVGSDSFSFTSNSNFEKNQILWYLYYYDSSEGIKPSGAYAKFFGQISYIDVLINSLKNGNLENYIVFLPEKEFELSQELNIKNTTYLSRNTNWGSFYYSYYLVNKTKIANDFTILYDVSDDTNVIINEKLEKHTWENTQKWINAWKVDLGINDQNIKTLKIHLSLLNNGKEILIKTMEINGREYQTNIRILGFKSFS</sequence>
<keyword evidence="3" id="KW-1185">Reference proteome</keyword>
<dbReference type="EMBL" id="AE017308">
    <property type="protein sequence ID" value="AAT27911.1"/>
    <property type="molecule type" value="Genomic_DNA"/>
</dbReference>
<evidence type="ECO:0000256" key="1">
    <source>
        <dbReference type="SAM" id="SignalP"/>
    </source>
</evidence>
<dbReference type="KEGG" id="mmo:MMOB4250"/>